<dbReference type="PANTHER" id="PTHR31213:SF55">
    <property type="entry name" value="STRESS-INDUCED PROTEIN SAM22"/>
    <property type="match status" value="1"/>
</dbReference>
<evidence type="ECO:0000256" key="2">
    <source>
        <dbReference type="ARBA" id="ARBA00022821"/>
    </source>
</evidence>
<evidence type="ECO:0000259" key="4">
    <source>
        <dbReference type="Pfam" id="PF00407"/>
    </source>
</evidence>
<dbReference type="EMBL" id="CAMGYJ010000008">
    <property type="protein sequence ID" value="CAI0467148.1"/>
    <property type="molecule type" value="Genomic_DNA"/>
</dbReference>
<dbReference type="PRINTS" id="PR00634">
    <property type="entry name" value="BETALLERGEN"/>
</dbReference>
<comment type="similarity">
    <text evidence="1">Belongs to the BetVI family.</text>
</comment>
<evidence type="ECO:0000313" key="5">
    <source>
        <dbReference type="EMBL" id="CAI0467148.1"/>
    </source>
</evidence>
<evidence type="ECO:0000256" key="3">
    <source>
        <dbReference type="ARBA" id="ARBA00023265"/>
    </source>
</evidence>
<dbReference type="GO" id="GO:0005737">
    <property type="term" value="C:cytoplasm"/>
    <property type="evidence" value="ECO:0007669"/>
    <property type="project" value="TreeGrafter"/>
</dbReference>
<dbReference type="InterPro" id="IPR023393">
    <property type="entry name" value="START-like_dom_sf"/>
</dbReference>
<dbReference type="FunFam" id="3.30.530.20:FF:000007">
    <property type="entry name" value="Major pollen allergen Bet v 1-A"/>
    <property type="match status" value="1"/>
</dbReference>
<dbReference type="InterPro" id="IPR050279">
    <property type="entry name" value="Plant_def-hormone_signal"/>
</dbReference>
<accession>A0AAV0P8I9</accession>
<dbReference type="Gene3D" id="3.30.530.20">
    <property type="match status" value="1"/>
</dbReference>
<dbReference type="AlphaFoldDB" id="A0AAV0P8I9"/>
<organism evidence="5 6">
    <name type="scientific">Linum tenue</name>
    <dbReference type="NCBI Taxonomy" id="586396"/>
    <lineage>
        <taxon>Eukaryota</taxon>
        <taxon>Viridiplantae</taxon>
        <taxon>Streptophyta</taxon>
        <taxon>Embryophyta</taxon>
        <taxon>Tracheophyta</taxon>
        <taxon>Spermatophyta</taxon>
        <taxon>Magnoliopsida</taxon>
        <taxon>eudicotyledons</taxon>
        <taxon>Gunneridae</taxon>
        <taxon>Pentapetalae</taxon>
        <taxon>rosids</taxon>
        <taxon>fabids</taxon>
        <taxon>Malpighiales</taxon>
        <taxon>Linaceae</taxon>
        <taxon>Linum</taxon>
    </lineage>
</organism>
<dbReference type="PANTHER" id="PTHR31213">
    <property type="entry name" value="OS08G0374000 PROTEIN-RELATED"/>
    <property type="match status" value="1"/>
</dbReference>
<keyword evidence="3" id="KW-0568">Pathogenesis-related protein</keyword>
<dbReference type="GO" id="GO:0038023">
    <property type="term" value="F:signaling receptor activity"/>
    <property type="evidence" value="ECO:0007669"/>
    <property type="project" value="InterPro"/>
</dbReference>
<dbReference type="InterPro" id="IPR024949">
    <property type="entry name" value="Bet_v_I_allergen"/>
</dbReference>
<dbReference type="GO" id="GO:0005634">
    <property type="term" value="C:nucleus"/>
    <property type="evidence" value="ECO:0007669"/>
    <property type="project" value="TreeGrafter"/>
</dbReference>
<feature type="domain" description="Bet v I/Major latex protein" evidence="4">
    <location>
        <begin position="2"/>
        <end position="158"/>
    </location>
</feature>
<dbReference type="GO" id="GO:0006952">
    <property type="term" value="P:defense response"/>
    <property type="evidence" value="ECO:0007669"/>
    <property type="project" value="UniProtKB-KW"/>
</dbReference>
<sequence length="161" mass="17538">MVIFSYEAEVTTSIPPAKMFKAFVIDGAKIALETFPDFLKSITIEGDGGPGTIKEVHFTDSNPFKSVKEVVDELDKEKLIYGYTATGGDTVIPGVEKISYRMVLGESANGGTICKRSTKFFTSEDGGTGEKETKAAHEEMRHMFSSIFKAFEGYLLANPAS</sequence>
<comment type="caution">
    <text evidence="5">The sequence shown here is derived from an EMBL/GenBank/DDBJ whole genome shotgun (WGS) entry which is preliminary data.</text>
</comment>
<proteinExistence type="inferred from homology"/>
<protein>
    <recommendedName>
        <fullName evidence="4">Bet v I/Major latex protein domain-containing protein</fullName>
    </recommendedName>
</protein>
<keyword evidence="6" id="KW-1185">Reference proteome</keyword>
<keyword evidence="2" id="KW-0611">Plant defense</keyword>
<evidence type="ECO:0000256" key="1">
    <source>
        <dbReference type="ARBA" id="ARBA00009744"/>
    </source>
</evidence>
<dbReference type="Pfam" id="PF00407">
    <property type="entry name" value="Bet_v_1"/>
    <property type="match status" value="1"/>
</dbReference>
<dbReference type="GO" id="GO:0009738">
    <property type="term" value="P:abscisic acid-activated signaling pathway"/>
    <property type="evidence" value="ECO:0007669"/>
    <property type="project" value="InterPro"/>
</dbReference>
<dbReference type="GO" id="GO:0010427">
    <property type="term" value="F:abscisic acid binding"/>
    <property type="evidence" value="ECO:0007669"/>
    <property type="project" value="InterPro"/>
</dbReference>
<dbReference type="CDD" id="cd07816">
    <property type="entry name" value="Bet_v1-like"/>
    <property type="match status" value="1"/>
</dbReference>
<dbReference type="Proteomes" id="UP001154282">
    <property type="component" value="Unassembled WGS sequence"/>
</dbReference>
<evidence type="ECO:0000313" key="6">
    <source>
        <dbReference type="Proteomes" id="UP001154282"/>
    </source>
</evidence>
<dbReference type="SUPFAM" id="SSF55961">
    <property type="entry name" value="Bet v1-like"/>
    <property type="match status" value="1"/>
</dbReference>
<dbReference type="GO" id="GO:0004864">
    <property type="term" value="F:protein phosphatase inhibitor activity"/>
    <property type="evidence" value="ECO:0007669"/>
    <property type="project" value="InterPro"/>
</dbReference>
<gene>
    <name evidence="5" type="ORF">LITE_LOCUS37326</name>
</gene>
<dbReference type="InterPro" id="IPR000916">
    <property type="entry name" value="Bet_v_I/MLP"/>
</dbReference>
<name>A0AAV0P8I9_9ROSI</name>
<reference evidence="5" key="1">
    <citation type="submission" date="2022-08" db="EMBL/GenBank/DDBJ databases">
        <authorList>
            <person name="Gutierrez-Valencia J."/>
        </authorList>
    </citation>
    <scope>NUCLEOTIDE SEQUENCE</scope>
</reference>